<sequence length="92" mass="10525">YIISTNPIRYNNNNISIVVGTQQGQIVQRLPLKDIPIQQNIQNSSTSVSTPVVYNKNGSVRKPVRNKYKNMSLKSSNYKTILSFLMLNQWLI</sequence>
<protein>
    <submittedName>
        <fullName evidence="1">Uncharacterized protein</fullName>
    </submittedName>
</protein>
<organism evidence="1 2">
    <name type="scientific">Brachionus plicatilis</name>
    <name type="common">Marine rotifer</name>
    <name type="synonym">Brachionus muelleri</name>
    <dbReference type="NCBI Taxonomy" id="10195"/>
    <lineage>
        <taxon>Eukaryota</taxon>
        <taxon>Metazoa</taxon>
        <taxon>Spiralia</taxon>
        <taxon>Gnathifera</taxon>
        <taxon>Rotifera</taxon>
        <taxon>Eurotatoria</taxon>
        <taxon>Monogononta</taxon>
        <taxon>Pseudotrocha</taxon>
        <taxon>Ploima</taxon>
        <taxon>Brachionidae</taxon>
        <taxon>Brachionus</taxon>
    </lineage>
</organism>
<name>A0A3M7PZK6_BRAPC</name>
<keyword evidence="2" id="KW-1185">Reference proteome</keyword>
<evidence type="ECO:0000313" key="1">
    <source>
        <dbReference type="EMBL" id="RNA04540.1"/>
    </source>
</evidence>
<dbReference type="Proteomes" id="UP000276133">
    <property type="component" value="Unassembled WGS sequence"/>
</dbReference>
<dbReference type="AlphaFoldDB" id="A0A3M7PZK6"/>
<reference evidence="1 2" key="1">
    <citation type="journal article" date="2018" name="Sci. Rep.">
        <title>Genomic signatures of local adaptation to the degree of environmental predictability in rotifers.</title>
        <authorList>
            <person name="Franch-Gras L."/>
            <person name="Hahn C."/>
            <person name="Garcia-Roger E.M."/>
            <person name="Carmona M.J."/>
            <person name="Serra M."/>
            <person name="Gomez A."/>
        </authorList>
    </citation>
    <scope>NUCLEOTIDE SEQUENCE [LARGE SCALE GENOMIC DNA]</scope>
    <source>
        <strain evidence="1">HYR1</strain>
    </source>
</reference>
<accession>A0A3M7PZK6</accession>
<dbReference type="EMBL" id="REGN01008056">
    <property type="protein sequence ID" value="RNA04540.1"/>
    <property type="molecule type" value="Genomic_DNA"/>
</dbReference>
<proteinExistence type="predicted"/>
<evidence type="ECO:0000313" key="2">
    <source>
        <dbReference type="Proteomes" id="UP000276133"/>
    </source>
</evidence>
<feature type="non-terminal residue" evidence="1">
    <location>
        <position position="1"/>
    </location>
</feature>
<comment type="caution">
    <text evidence="1">The sequence shown here is derived from an EMBL/GenBank/DDBJ whole genome shotgun (WGS) entry which is preliminary data.</text>
</comment>
<gene>
    <name evidence="1" type="ORF">BpHYR1_008082</name>
</gene>